<dbReference type="Proteomes" id="UP000001366">
    <property type="component" value="Chromosome"/>
</dbReference>
<dbReference type="PANTHER" id="PTHR43343">
    <property type="entry name" value="PEPTIDASE S12"/>
    <property type="match status" value="1"/>
</dbReference>
<keyword evidence="1 4" id="KW-0645">Protease</keyword>
<dbReference type="OrthoDB" id="9758917at2"/>
<organism evidence="4 5">
    <name type="scientific">Persephonella marina (strain DSM 14350 / EX-H1)</name>
    <dbReference type="NCBI Taxonomy" id="123214"/>
    <lineage>
        <taxon>Bacteria</taxon>
        <taxon>Pseudomonadati</taxon>
        <taxon>Aquificota</taxon>
        <taxon>Aquificia</taxon>
        <taxon>Aquificales</taxon>
        <taxon>Hydrogenothermaceae</taxon>
        <taxon>Persephonella</taxon>
    </lineage>
</organism>
<dbReference type="HOGENOM" id="CLU_020120_2_2_0"/>
<dbReference type="GO" id="GO:0004252">
    <property type="term" value="F:serine-type endopeptidase activity"/>
    <property type="evidence" value="ECO:0007669"/>
    <property type="project" value="InterPro"/>
</dbReference>
<evidence type="ECO:0000256" key="2">
    <source>
        <dbReference type="ARBA" id="ARBA00022801"/>
    </source>
</evidence>
<proteinExistence type="predicted"/>
<feature type="domain" description="PDZ" evidence="3">
    <location>
        <begin position="247"/>
        <end position="336"/>
    </location>
</feature>
<dbReference type="EC" id="3.4.21.-" evidence="4"/>
<evidence type="ECO:0000259" key="3">
    <source>
        <dbReference type="PROSITE" id="PS50106"/>
    </source>
</evidence>
<dbReference type="PRINTS" id="PR00834">
    <property type="entry name" value="PROTEASES2C"/>
</dbReference>
<evidence type="ECO:0000313" key="5">
    <source>
        <dbReference type="Proteomes" id="UP000001366"/>
    </source>
</evidence>
<dbReference type="SUPFAM" id="SSF50156">
    <property type="entry name" value="PDZ domain-like"/>
    <property type="match status" value="1"/>
</dbReference>
<dbReference type="PANTHER" id="PTHR43343:SF3">
    <property type="entry name" value="PROTEASE DO-LIKE 8, CHLOROPLASTIC"/>
    <property type="match status" value="1"/>
</dbReference>
<dbReference type="InterPro" id="IPR001478">
    <property type="entry name" value="PDZ"/>
</dbReference>
<name>C0QTF5_PERMH</name>
<protein>
    <submittedName>
        <fullName evidence="4">Protease do</fullName>
        <ecNumber evidence="4">3.4.21.-</ecNumber>
    </submittedName>
</protein>
<evidence type="ECO:0000313" key="4">
    <source>
        <dbReference type="EMBL" id="ACO02983.1"/>
    </source>
</evidence>
<dbReference type="SUPFAM" id="SSF50494">
    <property type="entry name" value="Trypsin-like serine proteases"/>
    <property type="match status" value="1"/>
</dbReference>
<gene>
    <name evidence="4" type="ordered locus">PERMA_0172</name>
</gene>
<dbReference type="PROSITE" id="PS50106">
    <property type="entry name" value="PDZ"/>
    <property type="match status" value="1"/>
</dbReference>
<dbReference type="InterPro" id="IPR036034">
    <property type="entry name" value="PDZ_sf"/>
</dbReference>
<dbReference type="Gene3D" id="2.40.10.120">
    <property type="match status" value="1"/>
</dbReference>
<sequence length="353" mass="39377">MHQFYILLSFISIFFFLSCEKPEKKEEKDPVAVIQERFAKIIQETAPSVVTILTHTKSGKTPIIFRFSEEPFPFDSETLGSGFVIKKDQKFLYIVTNSHVVEKSKTITVKFYDGYETTGKIVGQDKQTDIAVVKVKIDEKTKGIKPLKLGTTKNLKVGYLVISGGSPYNLGHTFTLGIISALNRNLGISPYENYIQTDAAINPGDSGGPLLDINGNVIGMNTAIIQSGQGLGFAIPIDTVKELSQQLIKYGKVKRGWLGVLVQEIDEKMKRKLNIDHGVLVIKVFKKSPAKKSGIKTGDIILSINGIRIRDLQDMRQVISRLKPEEKTSVEILRNRKRLIITVVIEEKLDKGN</sequence>
<reference evidence="4 5" key="1">
    <citation type="journal article" date="2009" name="J. Bacteriol.">
        <title>Complete and draft genome sequences of six members of the Aquificales.</title>
        <authorList>
            <person name="Reysenbach A.L."/>
            <person name="Hamamura N."/>
            <person name="Podar M."/>
            <person name="Griffiths E."/>
            <person name="Ferreira S."/>
            <person name="Hochstein R."/>
            <person name="Heidelberg J."/>
            <person name="Johnson J."/>
            <person name="Mead D."/>
            <person name="Pohorille A."/>
            <person name="Sarmiento M."/>
            <person name="Schweighofer K."/>
            <person name="Seshadri R."/>
            <person name="Voytek M.A."/>
        </authorList>
    </citation>
    <scope>NUCLEOTIDE SEQUENCE [LARGE SCALE GENOMIC DNA]</scope>
    <source>
        <strain evidence="5">DSM 14350 / EX-H1</strain>
    </source>
</reference>
<dbReference type="KEGG" id="pmx:PERMA_0172"/>
<dbReference type="PaxDb" id="123214-PERMA_0172"/>
<dbReference type="InterPro" id="IPR001940">
    <property type="entry name" value="Peptidase_S1C"/>
</dbReference>
<accession>C0QTF5</accession>
<dbReference type="RefSeq" id="WP_012675222.1">
    <property type="nucleotide sequence ID" value="NC_012440.1"/>
</dbReference>
<keyword evidence="2 4" id="KW-0378">Hydrolase</keyword>
<keyword evidence="5" id="KW-1185">Reference proteome</keyword>
<dbReference type="Pfam" id="PF13365">
    <property type="entry name" value="Trypsin_2"/>
    <property type="match status" value="1"/>
</dbReference>
<dbReference type="InterPro" id="IPR051201">
    <property type="entry name" value="Chloro_Bact_Ser_Proteases"/>
</dbReference>
<dbReference type="Pfam" id="PF13180">
    <property type="entry name" value="PDZ_2"/>
    <property type="match status" value="1"/>
</dbReference>
<dbReference type="InterPro" id="IPR009003">
    <property type="entry name" value="Peptidase_S1_PA"/>
</dbReference>
<dbReference type="STRING" id="123214.PERMA_0172"/>
<evidence type="ECO:0000256" key="1">
    <source>
        <dbReference type="ARBA" id="ARBA00022670"/>
    </source>
</evidence>
<dbReference type="SMART" id="SM00228">
    <property type="entry name" value="PDZ"/>
    <property type="match status" value="1"/>
</dbReference>
<dbReference type="GO" id="GO:0006508">
    <property type="term" value="P:proteolysis"/>
    <property type="evidence" value="ECO:0007669"/>
    <property type="project" value="UniProtKB-KW"/>
</dbReference>
<dbReference type="EMBL" id="CP001230">
    <property type="protein sequence ID" value="ACO02983.1"/>
    <property type="molecule type" value="Genomic_DNA"/>
</dbReference>
<dbReference type="Gene3D" id="2.30.42.10">
    <property type="match status" value="1"/>
</dbReference>
<dbReference type="AlphaFoldDB" id="C0QTF5"/>
<dbReference type="eggNOG" id="COG0265">
    <property type="taxonomic scope" value="Bacteria"/>
</dbReference>